<reference evidence="4" key="1">
    <citation type="submission" date="2016-06" db="EMBL/GenBank/DDBJ databases">
        <title>Parallel loss of symbiosis genes in relatives of nitrogen-fixing non-legume Parasponia.</title>
        <authorList>
            <person name="Van Velzen R."/>
            <person name="Holmer R."/>
            <person name="Bu F."/>
            <person name="Rutten L."/>
            <person name="Van Zeijl A."/>
            <person name="Liu W."/>
            <person name="Santuari L."/>
            <person name="Cao Q."/>
            <person name="Sharma T."/>
            <person name="Shen D."/>
            <person name="Roswanjaya Y."/>
            <person name="Wardhani T."/>
            <person name="Kalhor M.S."/>
            <person name="Jansen J."/>
            <person name="Van den Hoogen J."/>
            <person name="Gungor B."/>
            <person name="Hartog M."/>
            <person name="Hontelez J."/>
            <person name="Verver J."/>
            <person name="Yang W.-C."/>
            <person name="Schijlen E."/>
            <person name="Repin R."/>
            <person name="Schilthuizen M."/>
            <person name="Schranz E."/>
            <person name="Heidstra R."/>
            <person name="Miyata K."/>
            <person name="Fedorova E."/>
            <person name="Kohlen W."/>
            <person name="Bisseling T."/>
            <person name="Smit S."/>
            <person name="Geurts R."/>
        </authorList>
    </citation>
    <scope>NUCLEOTIDE SEQUENCE [LARGE SCALE GENOMIC DNA]</scope>
    <source>
        <strain evidence="4">cv. RG33-2</strain>
    </source>
</reference>
<evidence type="ECO:0000313" key="4">
    <source>
        <dbReference type="Proteomes" id="UP000237000"/>
    </source>
</evidence>
<comment type="caution">
    <text evidence="3">The sequence shown here is derived from an EMBL/GenBank/DDBJ whole genome shotgun (WGS) entry which is preliminary data.</text>
</comment>
<dbReference type="OrthoDB" id="1749428at2759"/>
<name>A0A2P5FFA6_TREOI</name>
<accession>A0A2P5FFA6</accession>
<sequence>MNSCLKKFVKAEYPLREFISSTDLTFSKMRHTELQHDYTSKHTSPQLPPRDNALQIYYEQCGKVFTRELYYKVAEQISKKNAYYIINCQDEATSHIFSLGKFPQGDLGYKVTQNLLQQYLNCTCLLFKTNGYPCRYIWAVMKFIGIRIIPDSLIIKR</sequence>
<keyword evidence="1" id="KW-0863">Zinc-finger</keyword>
<evidence type="ECO:0000259" key="2">
    <source>
        <dbReference type="PROSITE" id="PS50966"/>
    </source>
</evidence>
<dbReference type="InParanoid" id="A0A2P5FFA6"/>
<feature type="domain" description="SWIM-type" evidence="2">
    <location>
        <begin position="109"/>
        <end position="145"/>
    </location>
</feature>
<evidence type="ECO:0000313" key="3">
    <source>
        <dbReference type="EMBL" id="PON96469.1"/>
    </source>
</evidence>
<dbReference type="InterPro" id="IPR007527">
    <property type="entry name" value="Znf_SWIM"/>
</dbReference>
<keyword evidence="4" id="KW-1185">Reference proteome</keyword>
<organism evidence="3 4">
    <name type="scientific">Trema orientale</name>
    <name type="common">Charcoal tree</name>
    <name type="synonym">Celtis orientalis</name>
    <dbReference type="NCBI Taxonomy" id="63057"/>
    <lineage>
        <taxon>Eukaryota</taxon>
        <taxon>Viridiplantae</taxon>
        <taxon>Streptophyta</taxon>
        <taxon>Embryophyta</taxon>
        <taxon>Tracheophyta</taxon>
        <taxon>Spermatophyta</taxon>
        <taxon>Magnoliopsida</taxon>
        <taxon>eudicotyledons</taxon>
        <taxon>Gunneridae</taxon>
        <taxon>Pentapetalae</taxon>
        <taxon>rosids</taxon>
        <taxon>fabids</taxon>
        <taxon>Rosales</taxon>
        <taxon>Cannabaceae</taxon>
        <taxon>Trema</taxon>
    </lineage>
</organism>
<dbReference type="GO" id="GO:0008270">
    <property type="term" value="F:zinc ion binding"/>
    <property type="evidence" value="ECO:0007669"/>
    <property type="project" value="UniProtKB-KW"/>
</dbReference>
<evidence type="ECO:0000256" key="1">
    <source>
        <dbReference type="PROSITE-ProRule" id="PRU00325"/>
    </source>
</evidence>
<proteinExistence type="predicted"/>
<gene>
    <name evidence="3" type="ORF">TorRG33x02_077420</name>
</gene>
<dbReference type="Proteomes" id="UP000237000">
    <property type="component" value="Unassembled WGS sequence"/>
</dbReference>
<keyword evidence="1" id="KW-0862">Zinc</keyword>
<dbReference type="PROSITE" id="PS50966">
    <property type="entry name" value="ZF_SWIM"/>
    <property type="match status" value="1"/>
</dbReference>
<dbReference type="PANTHER" id="PTHR47718">
    <property type="entry name" value="OS01G0519700 PROTEIN"/>
    <property type="match status" value="1"/>
</dbReference>
<dbReference type="PANTHER" id="PTHR47718:SF15">
    <property type="entry name" value="PROTEIN FAR1-RELATED SEQUENCE 5-LIKE"/>
    <property type="match status" value="1"/>
</dbReference>
<keyword evidence="1" id="KW-0479">Metal-binding</keyword>
<protein>
    <submittedName>
        <fullName evidence="3">FHY3/FAR1 family</fullName>
    </submittedName>
</protein>
<dbReference type="EMBL" id="JXTC01000038">
    <property type="protein sequence ID" value="PON96469.1"/>
    <property type="molecule type" value="Genomic_DNA"/>
</dbReference>
<dbReference type="AlphaFoldDB" id="A0A2P5FFA6"/>